<dbReference type="Proteomes" id="UP001182556">
    <property type="component" value="Unassembled WGS sequence"/>
</dbReference>
<gene>
    <name evidence="2" type="ORF">DB88DRAFT_486677</name>
</gene>
<evidence type="ECO:0000256" key="1">
    <source>
        <dbReference type="SAM" id="MobiDB-lite"/>
    </source>
</evidence>
<name>A0AAD9L6N5_PAPLA</name>
<proteinExistence type="predicted"/>
<accession>A0AAD9L6N5</accession>
<organism evidence="2 3">
    <name type="scientific">Papiliotrema laurentii</name>
    <name type="common">Cryptococcus laurentii</name>
    <dbReference type="NCBI Taxonomy" id="5418"/>
    <lineage>
        <taxon>Eukaryota</taxon>
        <taxon>Fungi</taxon>
        <taxon>Dikarya</taxon>
        <taxon>Basidiomycota</taxon>
        <taxon>Agaricomycotina</taxon>
        <taxon>Tremellomycetes</taxon>
        <taxon>Tremellales</taxon>
        <taxon>Rhynchogastremaceae</taxon>
        <taxon>Papiliotrema</taxon>
    </lineage>
</organism>
<dbReference type="AlphaFoldDB" id="A0AAD9L6N5"/>
<feature type="compositionally biased region" description="Basic and acidic residues" evidence="1">
    <location>
        <begin position="217"/>
        <end position="239"/>
    </location>
</feature>
<dbReference type="EMBL" id="JAODAN010000004">
    <property type="protein sequence ID" value="KAK1924757.1"/>
    <property type="molecule type" value="Genomic_DNA"/>
</dbReference>
<feature type="compositionally biased region" description="Polar residues" evidence="1">
    <location>
        <begin position="10"/>
        <end position="40"/>
    </location>
</feature>
<feature type="region of interest" description="Disordered" evidence="1">
    <location>
        <begin position="1"/>
        <end position="50"/>
    </location>
</feature>
<keyword evidence="3" id="KW-1185">Reference proteome</keyword>
<feature type="region of interest" description="Disordered" evidence="1">
    <location>
        <begin position="175"/>
        <end position="239"/>
    </location>
</feature>
<reference evidence="2" key="1">
    <citation type="submission" date="2023-02" db="EMBL/GenBank/DDBJ databases">
        <title>Identification and recombinant expression of a fungal hydrolase from Papiliotrema laurentii that hydrolyzes apple cutin and clears colloidal polyester polyurethane.</title>
        <authorList>
            <consortium name="DOE Joint Genome Institute"/>
            <person name="Roman V.A."/>
            <person name="Bojanowski C."/>
            <person name="Crable B.R."/>
            <person name="Wagner D.N."/>
            <person name="Hung C.S."/>
            <person name="Nadeau L.J."/>
            <person name="Schratz L."/>
            <person name="Haridas S."/>
            <person name="Pangilinan J."/>
            <person name="Lipzen A."/>
            <person name="Na H."/>
            <person name="Yan M."/>
            <person name="Ng V."/>
            <person name="Grigoriev I.V."/>
            <person name="Spatafora J.W."/>
            <person name="Barlow D."/>
            <person name="Biffinger J."/>
            <person name="Kelley-Loughnane N."/>
            <person name="Varaljay V.A."/>
            <person name="Crookes-Goodson W.J."/>
        </authorList>
    </citation>
    <scope>NUCLEOTIDE SEQUENCE</scope>
    <source>
        <strain evidence="2">5307AH</strain>
    </source>
</reference>
<evidence type="ECO:0000313" key="3">
    <source>
        <dbReference type="Proteomes" id="UP001182556"/>
    </source>
</evidence>
<sequence>MIALALSPISHPTSFQPDRPTMSSPAHWSRTASPQLLTPNGSPPNPNHIAFPPTFSEARLAQLLSNFDHGTHSFDRAERETPEERRMSFGEAMGHGVDRRQSFLSALSLSRPGFGFASSPTGSAVETPLHTPLSGTYLAYPLSGQQYGKDPARPPLSMSKSTGMIDSKAHFTPFDSTPGVKPSIGTTPALPPLSGVKPPAEMQRANTAPQKTFGFKAKHDDREQCRFDPSKEPRLLSLL</sequence>
<protein>
    <submittedName>
        <fullName evidence="2">Uncharacterized protein</fullName>
    </submittedName>
</protein>
<evidence type="ECO:0000313" key="2">
    <source>
        <dbReference type="EMBL" id="KAK1924757.1"/>
    </source>
</evidence>
<comment type="caution">
    <text evidence="2">The sequence shown here is derived from an EMBL/GenBank/DDBJ whole genome shotgun (WGS) entry which is preliminary data.</text>
</comment>